<gene>
    <name evidence="2" type="ORF">BJN34_24035</name>
</gene>
<reference evidence="3" key="1">
    <citation type="submission" date="2017-02" db="EMBL/GenBank/DDBJ databases">
        <title>Complete genome sequence of Cupriavidus necator strain NH9, a 3-chlorobenzoate degrader.</title>
        <authorList>
            <person name="Moriuchi R."/>
            <person name="Dohra H."/>
            <person name="Ogawa N."/>
        </authorList>
    </citation>
    <scope>NUCLEOTIDE SEQUENCE [LARGE SCALE GENOMIC DNA]</scope>
    <source>
        <strain evidence="3">NH9</strain>
    </source>
</reference>
<comment type="similarity">
    <text evidence="1">Belongs to the UPF0065 (bug) family.</text>
</comment>
<proteinExistence type="inferred from homology"/>
<evidence type="ECO:0000256" key="1">
    <source>
        <dbReference type="ARBA" id="ARBA00006987"/>
    </source>
</evidence>
<dbReference type="CDD" id="cd07012">
    <property type="entry name" value="PBP2_Bug_TTT"/>
    <property type="match status" value="1"/>
</dbReference>
<name>A0A1U9UW43_CUPNE</name>
<dbReference type="SUPFAM" id="SSF53850">
    <property type="entry name" value="Periplasmic binding protein-like II"/>
    <property type="match status" value="1"/>
</dbReference>
<dbReference type="InterPro" id="IPR042100">
    <property type="entry name" value="Bug_dom1"/>
</dbReference>
<dbReference type="PANTHER" id="PTHR42928:SF5">
    <property type="entry name" value="BLR1237 PROTEIN"/>
    <property type="match status" value="1"/>
</dbReference>
<dbReference type="RefSeq" id="WP_106062130.1">
    <property type="nucleotide sequence ID" value="NZ_CP017758.1"/>
</dbReference>
<dbReference type="Pfam" id="PF03401">
    <property type="entry name" value="TctC"/>
    <property type="match status" value="1"/>
</dbReference>
<dbReference type="PIRSF" id="PIRSF017082">
    <property type="entry name" value="YflP"/>
    <property type="match status" value="1"/>
</dbReference>
<protein>
    <submittedName>
        <fullName evidence="2">ABC transporter substrate-binding protein</fullName>
    </submittedName>
</protein>
<dbReference type="AlphaFoldDB" id="A0A1U9UW43"/>
<dbReference type="InterPro" id="IPR005064">
    <property type="entry name" value="BUG"/>
</dbReference>
<accession>A0A1U9UW43</accession>
<dbReference type="Gene3D" id="3.40.190.10">
    <property type="entry name" value="Periplasmic binding protein-like II"/>
    <property type="match status" value="1"/>
</dbReference>
<organism evidence="2 3">
    <name type="scientific">Cupriavidus necator</name>
    <name type="common">Alcaligenes eutrophus</name>
    <name type="synonym">Ralstonia eutropha</name>
    <dbReference type="NCBI Taxonomy" id="106590"/>
    <lineage>
        <taxon>Bacteria</taxon>
        <taxon>Pseudomonadati</taxon>
        <taxon>Pseudomonadota</taxon>
        <taxon>Betaproteobacteria</taxon>
        <taxon>Burkholderiales</taxon>
        <taxon>Burkholderiaceae</taxon>
        <taxon>Cupriavidus</taxon>
    </lineage>
</organism>
<dbReference type="OrthoDB" id="8650393at2"/>
<dbReference type="KEGG" id="cuh:BJN34_24035"/>
<dbReference type="Proteomes" id="UP000189627">
    <property type="component" value="Chromosome 2"/>
</dbReference>
<evidence type="ECO:0000313" key="2">
    <source>
        <dbReference type="EMBL" id="AQV96934.1"/>
    </source>
</evidence>
<dbReference type="EMBL" id="CP017758">
    <property type="protein sequence ID" value="AQV96934.1"/>
    <property type="molecule type" value="Genomic_DNA"/>
</dbReference>
<evidence type="ECO:0000313" key="3">
    <source>
        <dbReference type="Proteomes" id="UP000189627"/>
    </source>
</evidence>
<dbReference type="Gene3D" id="3.40.190.150">
    <property type="entry name" value="Bordetella uptake gene, domain 1"/>
    <property type="match status" value="1"/>
</dbReference>
<sequence>MKRHSPRNDWKRGIVAAILAIAGTGGAFAQPGYPDHTIRIIVPFSAGGSSDLQARMLADRLGKLYKQSVVVENRPGAGGHIGGKAVVDAPPDGYTLLLGSLGLHATYATFKKLNYNPATDLKVVTVLAEMPHVVVVNPKLPVSNLQQLANLARQQPDTRTFGSAGVGSSVHMMGELFRLNANAPITHVPYKGSSAAMTDLLGGQIDMMFENPPTTLAYIRSGKLKALAVTGKTRSAALPDVPTASEAGYPSFVATSWTTVAVGAGVPDAIADKLNADIRQIAATPEFRQGLQEQGMTPVANTRAAAQKFVAAEKVRWDQVILKGKITAE</sequence>
<dbReference type="PANTHER" id="PTHR42928">
    <property type="entry name" value="TRICARBOXYLATE-BINDING PROTEIN"/>
    <property type="match status" value="1"/>
</dbReference>